<sequence>MPYIDGFVVAVPKANIEAYKKLANLAGSIWKEHGALQYVECLADDVPYGELTSFPRAVMAKEDEVVGFSWIVYGSRKERDDIVAKVMSDPRLQGDEWKTVFDGKRMIYGGFETVIEL</sequence>
<dbReference type="Proteomes" id="UP000031368">
    <property type="component" value="Chromosome"/>
</dbReference>
<organism evidence="1 2">
    <name type="scientific">Rhizobium gallicum bv. gallicum R602sp</name>
    <dbReference type="NCBI Taxonomy" id="1041138"/>
    <lineage>
        <taxon>Bacteria</taxon>
        <taxon>Pseudomonadati</taxon>
        <taxon>Pseudomonadota</taxon>
        <taxon>Alphaproteobacteria</taxon>
        <taxon>Hyphomicrobiales</taxon>
        <taxon>Rhizobiaceae</taxon>
        <taxon>Rhizobium/Agrobacterium group</taxon>
        <taxon>Rhizobium</taxon>
    </lineage>
</organism>
<protein>
    <submittedName>
        <fullName evidence="1">Uncharacterized protein</fullName>
    </submittedName>
</protein>
<keyword evidence="2" id="KW-1185">Reference proteome</keyword>
<dbReference type="RefSeq" id="WP_039845426.1">
    <property type="nucleotide sequence ID" value="NZ_CP006877.1"/>
</dbReference>
<dbReference type="InterPro" id="IPR011008">
    <property type="entry name" value="Dimeric_a/b-barrel"/>
</dbReference>
<dbReference type="EMBL" id="CP006877">
    <property type="protein sequence ID" value="AJD41906.1"/>
    <property type="molecule type" value="Genomic_DNA"/>
</dbReference>
<evidence type="ECO:0000313" key="1">
    <source>
        <dbReference type="EMBL" id="AJD41906.1"/>
    </source>
</evidence>
<dbReference type="SUPFAM" id="SSF54909">
    <property type="entry name" value="Dimeric alpha+beta barrel"/>
    <property type="match status" value="1"/>
</dbReference>
<dbReference type="InterPro" id="IPR009874">
    <property type="entry name" value="DUF1428"/>
</dbReference>
<gene>
    <name evidence="1" type="ORF">RGR602_CH02584</name>
</gene>
<dbReference type="HOGENOM" id="CLU_136844_0_0_5"/>
<name>A0A0B4X453_9HYPH</name>
<accession>A0A0B4X453</accession>
<dbReference type="AlphaFoldDB" id="A0A0B4X453"/>
<dbReference type="PIRSF" id="PIRSF007028">
    <property type="entry name" value="UCP007028"/>
    <property type="match status" value="1"/>
</dbReference>
<evidence type="ECO:0000313" key="2">
    <source>
        <dbReference type="Proteomes" id="UP000031368"/>
    </source>
</evidence>
<dbReference type="Gene3D" id="3.30.70.100">
    <property type="match status" value="1"/>
</dbReference>
<dbReference type="Pfam" id="PF07237">
    <property type="entry name" value="DUF1428"/>
    <property type="match status" value="1"/>
</dbReference>
<proteinExistence type="predicted"/>
<reference evidence="1 2" key="1">
    <citation type="submission" date="2013-11" db="EMBL/GenBank/DDBJ databases">
        <title>Complete genome sequence of Rhizobium gallicum bv. gallicum R602.</title>
        <authorList>
            <person name="Bustos P."/>
            <person name="Santamaria R.I."/>
            <person name="Lozano L."/>
            <person name="Acosta J.L."/>
            <person name="Ormeno-Orrillo E."/>
            <person name="Rogel M.A."/>
            <person name="Romero D."/>
            <person name="Cevallos M.A."/>
            <person name="Martinez-Romero E."/>
            <person name="Gonzalez V."/>
        </authorList>
    </citation>
    <scope>NUCLEOTIDE SEQUENCE [LARGE SCALE GENOMIC DNA]</scope>
    <source>
        <strain evidence="1 2">R602</strain>
    </source>
</reference>
<dbReference type="KEGG" id="rga:RGR602_CH02584"/>